<proteinExistence type="evidence at transcript level"/>
<dbReference type="SUPFAM" id="SSF51430">
    <property type="entry name" value="NAD(P)-linked oxidoreductase"/>
    <property type="match status" value="1"/>
</dbReference>
<dbReference type="Pfam" id="PF00248">
    <property type="entry name" value="Aldo_ket_red"/>
    <property type="match status" value="1"/>
</dbReference>
<evidence type="ECO:0000259" key="6">
    <source>
        <dbReference type="Pfam" id="PF00248"/>
    </source>
</evidence>
<reference evidence="8" key="3">
    <citation type="submission" date="2022-05" db="EMBL/GenBank/DDBJ databases">
        <authorList>
            <person name="Wang Y.-j."/>
        </authorList>
    </citation>
    <scope>NUCLEOTIDE SEQUENCE</scope>
</reference>
<evidence type="ECO:0000313" key="7">
    <source>
        <dbReference type="EMBL" id="KAJ8771914.1"/>
    </source>
</evidence>
<evidence type="ECO:0000313" key="9">
    <source>
        <dbReference type="Proteomes" id="UP001159364"/>
    </source>
</evidence>
<dbReference type="PRINTS" id="PR00069">
    <property type="entry name" value="ALDKETRDTASE"/>
</dbReference>
<organism evidence="8">
    <name type="scientific">Erythroxylum novogranatense</name>
    <dbReference type="NCBI Taxonomy" id="1862640"/>
    <lineage>
        <taxon>Eukaryota</taxon>
        <taxon>Viridiplantae</taxon>
        <taxon>Streptophyta</taxon>
        <taxon>Embryophyta</taxon>
        <taxon>Tracheophyta</taxon>
        <taxon>Spermatophyta</taxon>
        <taxon>Magnoliopsida</taxon>
        <taxon>eudicotyledons</taxon>
        <taxon>Gunneridae</taxon>
        <taxon>Pentapetalae</taxon>
        <taxon>rosids</taxon>
        <taxon>fabids</taxon>
        <taxon>Malpighiales</taxon>
        <taxon>Erythroxylaceae</taxon>
        <taxon>Erythroxylum</taxon>
    </lineage>
</organism>
<name>A0A9E8M491_9ROSI</name>
<dbReference type="AlphaFoldDB" id="A0A9E8M491"/>
<dbReference type="FunFam" id="3.20.20.100:FF:000013">
    <property type="entry name" value="NADPH-dependent codeinone reductase 1-1"/>
    <property type="match status" value="1"/>
</dbReference>
<evidence type="ECO:0000256" key="3">
    <source>
        <dbReference type="PIRSR" id="PIRSR000097-1"/>
    </source>
</evidence>
<feature type="binding site" evidence="4">
    <location>
        <position position="118"/>
    </location>
    <ligand>
        <name>substrate</name>
    </ligand>
</feature>
<reference evidence="8" key="2">
    <citation type="journal article" date="2022" name="J. Am. Chem. Soc.">
        <title>Discovery and Engineering of the Cocaine Biosynthetic Pathway.</title>
        <authorList>
            <person name="Wang Y.-J."/>
            <person name="Huang J.-P."/>
            <person name="Tian T."/>
            <person name="Yan Y."/>
            <person name="Chen Y."/>
            <person name="Yang J."/>
            <person name="Chen J."/>
            <person name="Gu Y.-C."/>
            <person name="Huang S.-X."/>
        </authorList>
    </citation>
    <scope>NUCLEOTIDE SEQUENCE</scope>
</reference>
<dbReference type="Proteomes" id="UP001159364">
    <property type="component" value="Linkage Group LG02"/>
</dbReference>
<accession>A0A9E8M491</accession>
<dbReference type="GO" id="GO:0009821">
    <property type="term" value="P:alkaloid biosynthetic process"/>
    <property type="evidence" value="ECO:0007669"/>
    <property type="project" value="UniProtKB-ARBA"/>
</dbReference>
<dbReference type="PROSITE" id="PS00062">
    <property type="entry name" value="ALDOKETO_REDUCTASE_2"/>
    <property type="match status" value="1"/>
</dbReference>
<evidence type="ECO:0000256" key="2">
    <source>
        <dbReference type="ARBA" id="ARBA00022857"/>
    </source>
</evidence>
<gene>
    <name evidence="7" type="ORF">K2173_027091</name>
</gene>
<dbReference type="InterPro" id="IPR023210">
    <property type="entry name" value="NADP_OxRdtase_dom"/>
</dbReference>
<sequence length="327" mass="37075">MERQIPRVLLNSGHEMPVIGFGTAIDPLPEPEQLVSAILHAIEVGYRHFDTASAYMTEEPVGRAISEAMKRGLIKGREELFVTSKLWCADAHRDLIIPALKETLKKLGLDYLDLYLIHFPVRLKKEAVSLEHEIDDFRFEDHELLPFDIKGTWEAMEECSRLGLTKSIGVSNYGTVKISQLLQHATIPPAVNQVEMNVAWQQQKLREFCSKKGIHVTAWSPLAGIGAFWGSTVVIESKILKEIAVAKGKSVAQVALRWIQDQGASCIVKSMNKDRMKQNLEIFRWKLSDEDGRKIEQIKQSRLYPAKLFINENSPYPSLEELWDGDP</sequence>
<feature type="active site" description="Proton donor" evidence="3">
    <location>
        <position position="55"/>
    </location>
</feature>
<dbReference type="PANTHER" id="PTHR11732">
    <property type="entry name" value="ALDO/KETO REDUCTASE"/>
    <property type="match status" value="1"/>
</dbReference>
<keyword evidence="2" id="KW-0521">NADP</keyword>
<keyword evidence="9" id="KW-1185">Reference proteome</keyword>
<evidence type="ECO:0000313" key="8">
    <source>
        <dbReference type="EMBL" id="WAA27644.1"/>
    </source>
</evidence>
<evidence type="ECO:0000256" key="5">
    <source>
        <dbReference type="PIRSR" id="PIRSR000097-3"/>
    </source>
</evidence>
<feature type="site" description="Lowers pKa of active site Tyr" evidence="5">
    <location>
        <position position="85"/>
    </location>
</feature>
<dbReference type="EMBL" id="JAIWQS010000002">
    <property type="protein sequence ID" value="KAJ8771914.1"/>
    <property type="molecule type" value="Genomic_DNA"/>
</dbReference>
<dbReference type="GO" id="GO:0016616">
    <property type="term" value="F:oxidoreductase activity, acting on the CH-OH group of donors, NAD or NADP as acceptor"/>
    <property type="evidence" value="ECO:0007669"/>
    <property type="project" value="InterPro"/>
</dbReference>
<dbReference type="PIRSF" id="PIRSF000097">
    <property type="entry name" value="AKR"/>
    <property type="match status" value="1"/>
</dbReference>
<comment type="similarity">
    <text evidence="1">Belongs to the aldo/keto reductase family.</text>
</comment>
<dbReference type="PROSITE" id="PS00063">
    <property type="entry name" value="ALDOKETO_REDUCTASE_3"/>
    <property type="match status" value="1"/>
</dbReference>
<dbReference type="CDD" id="cd19124">
    <property type="entry name" value="AKR_AKR4A_4B"/>
    <property type="match status" value="1"/>
</dbReference>
<protein>
    <submittedName>
        <fullName evidence="8">Methylecgonone reductase</fullName>
    </submittedName>
</protein>
<dbReference type="InterPro" id="IPR020471">
    <property type="entry name" value="AKR"/>
</dbReference>
<reference evidence="7 9" key="1">
    <citation type="submission" date="2021-09" db="EMBL/GenBank/DDBJ databases">
        <title>Genomic insights and catalytic innovation underlie evolution of tropane alkaloids biosynthesis.</title>
        <authorList>
            <person name="Wang Y.-J."/>
            <person name="Tian T."/>
            <person name="Huang J.-P."/>
            <person name="Huang S.-X."/>
        </authorList>
    </citation>
    <scope>NUCLEOTIDE SEQUENCE [LARGE SCALE GENOMIC DNA]</scope>
    <source>
        <strain evidence="7">KIB-2018</strain>
        <tissue evidence="7">Leaf</tissue>
    </source>
</reference>
<dbReference type="PROSITE" id="PS00798">
    <property type="entry name" value="ALDOKETO_REDUCTASE_1"/>
    <property type="match status" value="1"/>
</dbReference>
<feature type="domain" description="NADP-dependent oxidoreductase" evidence="6">
    <location>
        <begin position="20"/>
        <end position="298"/>
    </location>
</feature>
<evidence type="ECO:0000256" key="1">
    <source>
        <dbReference type="ARBA" id="ARBA00007905"/>
    </source>
</evidence>
<dbReference type="Gene3D" id="3.20.20.100">
    <property type="entry name" value="NADP-dependent oxidoreductase domain"/>
    <property type="match status" value="1"/>
</dbReference>
<dbReference type="InterPro" id="IPR044497">
    <property type="entry name" value="AKR4A/B"/>
</dbReference>
<dbReference type="OrthoDB" id="416253at2759"/>
<dbReference type="InterPro" id="IPR036812">
    <property type="entry name" value="NAD(P)_OxRdtase_dom_sf"/>
</dbReference>
<evidence type="ECO:0000256" key="4">
    <source>
        <dbReference type="PIRSR" id="PIRSR000097-2"/>
    </source>
</evidence>
<dbReference type="EMBL" id="ON647438">
    <property type="protein sequence ID" value="WAA27644.1"/>
    <property type="molecule type" value="mRNA"/>
</dbReference>
<dbReference type="InterPro" id="IPR018170">
    <property type="entry name" value="Aldo/ket_reductase_CS"/>
</dbReference>